<keyword evidence="3" id="KW-1185">Reference proteome</keyword>
<evidence type="ECO:0000313" key="3">
    <source>
        <dbReference type="Proteomes" id="UP001162162"/>
    </source>
</evidence>
<dbReference type="Proteomes" id="UP001162162">
    <property type="component" value="Unassembled WGS sequence"/>
</dbReference>
<keyword evidence="1" id="KW-0812">Transmembrane</keyword>
<feature type="transmembrane region" description="Helical" evidence="1">
    <location>
        <begin position="12"/>
        <end position="32"/>
    </location>
</feature>
<evidence type="ECO:0000313" key="2">
    <source>
        <dbReference type="EMBL" id="KAJ8963317.1"/>
    </source>
</evidence>
<keyword evidence="1" id="KW-1133">Transmembrane helix</keyword>
<evidence type="ECO:0000256" key="1">
    <source>
        <dbReference type="SAM" id="Phobius"/>
    </source>
</evidence>
<keyword evidence="1" id="KW-0472">Membrane</keyword>
<name>A0AAV8ZJ05_9CUCU</name>
<organism evidence="2 3">
    <name type="scientific">Aromia moschata</name>
    <dbReference type="NCBI Taxonomy" id="1265417"/>
    <lineage>
        <taxon>Eukaryota</taxon>
        <taxon>Metazoa</taxon>
        <taxon>Ecdysozoa</taxon>
        <taxon>Arthropoda</taxon>
        <taxon>Hexapoda</taxon>
        <taxon>Insecta</taxon>
        <taxon>Pterygota</taxon>
        <taxon>Neoptera</taxon>
        <taxon>Endopterygota</taxon>
        <taxon>Coleoptera</taxon>
        <taxon>Polyphaga</taxon>
        <taxon>Cucujiformia</taxon>
        <taxon>Chrysomeloidea</taxon>
        <taxon>Cerambycidae</taxon>
        <taxon>Cerambycinae</taxon>
        <taxon>Callichromatini</taxon>
        <taxon>Aromia</taxon>
    </lineage>
</organism>
<comment type="caution">
    <text evidence="2">The sequence shown here is derived from an EMBL/GenBank/DDBJ whole genome shotgun (WGS) entry which is preliminary data.</text>
</comment>
<dbReference type="AlphaFoldDB" id="A0AAV8ZJ05"/>
<proteinExistence type="predicted"/>
<sequence length="60" mass="7126">METKLSETTIETYLMLQITVLAILYCEAYAYVLRHIRPTLVIGYNRFINISRKRRPNCKC</sequence>
<gene>
    <name evidence="2" type="ORF">NQ318_018786</name>
</gene>
<dbReference type="EMBL" id="JAPWTK010000001">
    <property type="protein sequence ID" value="KAJ8963317.1"/>
    <property type="molecule type" value="Genomic_DNA"/>
</dbReference>
<accession>A0AAV8ZJ05</accession>
<protein>
    <submittedName>
        <fullName evidence="2">Uncharacterized protein</fullName>
    </submittedName>
</protein>
<reference evidence="2" key="1">
    <citation type="journal article" date="2023" name="Insect Mol. Biol.">
        <title>Genome sequencing provides insights into the evolution of gene families encoding plant cell wall-degrading enzymes in longhorned beetles.</title>
        <authorList>
            <person name="Shin N.R."/>
            <person name="Okamura Y."/>
            <person name="Kirsch R."/>
            <person name="Pauchet Y."/>
        </authorList>
    </citation>
    <scope>NUCLEOTIDE SEQUENCE</scope>
    <source>
        <strain evidence="2">AMC_N1</strain>
    </source>
</reference>